<dbReference type="PANTHER" id="PTHR17271:SF1">
    <property type="entry name" value="PROTEIN OUTSPREAD"/>
    <property type="match status" value="1"/>
</dbReference>
<name>A0ABQ9I099_9NEOP</name>
<feature type="coiled-coil region" evidence="1">
    <location>
        <begin position="168"/>
        <end position="230"/>
    </location>
</feature>
<reference evidence="2 3" key="1">
    <citation type="submission" date="2023-02" db="EMBL/GenBank/DDBJ databases">
        <title>LHISI_Scaffold_Assembly.</title>
        <authorList>
            <person name="Stuart O.P."/>
            <person name="Cleave R."/>
            <person name="Magrath M.J.L."/>
            <person name="Mikheyev A.S."/>
        </authorList>
    </citation>
    <scope>NUCLEOTIDE SEQUENCE [LARGE SCALE GENOMIC DNA]</scope>
    <source>
        <strain evidence="2">Daus_M_001</strain>
        <tissue evidence="2">Leg muscle</tissue>
    </source>
</reference>
<dbReference type="EMBL" id="JARBHB010000003">
    <property type="protein sequence ID" value="KAJ8890075.1"/>
    <property type="molecule type" value="Genomic_DNA"/>
</dbReference>
<comment type="caution">
    <text evidence="2">The sequence shown here is derived from an EMBL/GenBank/DDBJ whole genome shotgun (WGS) entry which is preliminary data.</text>
</comment>
<dbReference type="Proteomes" id="UP001159363">
    <property type="component" value="Chromosome 3"/>
</dbReference>
<sequence length="686" mass="76147">MHISACWQGQGKRGGGRTHRTGMWYRADCRPLRQQGFACACGWKLYRESVSGAVRCYAVLILCDISALDAMRKAHETEVQREIVKFKNEFIKKMQSTHDIGALHKEHDHGSQNPLAPSTMNALPANVVSIPSCLAAQPDVGAETSLPRKSSGFIDHPTATRFPSLLGFRQAIAEMEEIKKEILSLSERYSVKCVESAALEEQLAMVTKQLTQAQQHIQQLDARIMKALEILRPVTQALAKLEADTITLSDVPQECTDISIKILLKLKSAQLSKVEETKVEEIIKDRIAFMCKPIHLSANLLDSRYHGNVLSDAQSSFPCNQLYKFHRNCLQDLEAAGPIRKKNWRTGKGLVFHTFAGVSFMLVKQYNLGELIVEVFNGEGQILCDQLNKQLRAHLVSEVSELETGDTAQLLRQRDKELVKKQEELGQLQRELNTARALSNEHTSRRDRAALWAHLQKLAACPPHTTGTTHIRIKGQDGDTESRPYSGWVLGLVALRQGTKLGSDSVIFRLRLCALGIIPGRRVLLVLGPAFGGTCVRVGAEGRMLSMSCSCQWGQSNWCEICDGNCLRLVQLAEVLSEPQVYLLTQSITSGIRHLEFTTHTHTNEAKGRVCITLQRVEPRECVQTERSPYFSALHLNAVNTGNQASPSTVSTLGCSFSRVFPIQGMSPSSIGSAVENGEYRTDKLV</sequence>
<accession>A0ABQ9I099</accession>
<keyword evidence="1" id="KW-0175">Coiled coil</keyword>
<gene>
    <name evidence="2" type="ORF">PR048_009582</name>
</gene>
<evidence type="ECO:0000256" key="1">
    <source>
        <dbReference type="SAM" id="Coils"/>
    </source>
</evidence>
<organism evidence="2 3">
    <name type="scientific">Dryococelus australis</name>
    <dbReference type="NCBI Taxonomy" id="614101"/>
    <lineage>
        <taxon>Eukaryota</taxon>
        <taxon>Metazoa</taxon>
        <taxon>Ecdysozoa</taxon>
        <taxon>Arthropoda</taxon>
        <taxon>Hexapoda</taxon>
        <taxon>Insecta</taxon>
        <taxon>Pterygota</taxon>
        <taxon>Neoptera</taxon>
        <taxon>Polyneoptera</taxon>
        <taxon>Phasmatodea</taxon>
        <taxon>Verophasmatodea</taxon>
        <taxon>Anareolatae</taxon>
        <taxon>Phasmatidae</taxon>
        <taxon>Eurycanthinae</taxon>
        <taxon>Dryococelus</taxon>
    </lineage>
</organism>
<evidence type="ECO:0000313" key="2">
    <source>
        <dbReference type="EMBL" id="KAJ8890075.1"/>
    </source>
</evidence>
<evidence type="ECO:0000313" key="3">
    <source>
        <dbReference type="Proteomes" id="UP001159363"/>
    </source>
</evidence>
<proteinExistence type="predicted"/>
<protein>
    <submittedName>
        <fullName evidence="2">Uncharacterized protein</fullName>
    </submittedName>
</protein>
<dbReference type="PANTHER" id="PTHR17271">
    <property type="entry name" value="PLECKSTRIN HOMOLOGY PH DOMAIN-CONTAINING PROTEIN"/>
    <property type="match status" value="1"/>
</dbReference>
<dbReference type="InterPro" id="IPR052223">
    <property type="entry name" value="Actin_Cytoskeleton_Reg"/>
</dbReference>
<keyword evidence="3" id="KW-1185">Reference proteome</keyword>
<feature type="coiled-coil region" evidence="1">
    <location>
        <begin position="411"/>
        <end position="438"/>
    </location>
</feature>